<dbReference type="Proteomes" id="UP001162156">
    <property type="component" value="Unassembled WGS sequence"/>
</dbReference>
<dbReference type="EMBL" id="JANEYF010003658">
    <property type="protein sequence ID" value="KAJ8934826.1"/>
    <property type="molecule type" value="Genomic_DNA"/>
</dbReference>
<proteinExistence type="predicted"/>
<keyword evidence="2" id="KW-1185">Reference proteome</keyword>
<evidence type="ECO:0000313" key="2">
    <source>
        <dbReference type="Proteomes" id="UP001162156"/>
    </source>
</evidence>
<organism evidence="1 2">
    <name type="scientific">Rhamnusium bicolor</name>
    <dbReference type="NCBI Taxonomy" id="1586634"/>
    <lineage>
        <taxon>Eukaryota</taxon>
        <taxon>Metazoa</taxon>
        <taxon>Ecdysozoa</taxon>
        <taxon>Arthropoda</taxon>
        <taxon>Hexapoda</taxon>
        <taxon>Insecta</taxon>
        <taxon>Pterygota</taxon>
        <taxon>Neoptera</taxon>
        <taxon>Endopterygota</taxon>
        <taxon>Coleoptera</taxon>
        <taxon>Polyphaga</taxon>
        <taxon>Cucujiformia</taxon>
        <taxon>Chrysomeloidea</taxon>
        <taxon>Cerambycidae</taxon>
        <taxon>Lepturinae</taxon>
        <taxon>Rhagiini</taxon>
        <taxon>Rhamnusium</taxon>
    </lineage>
</organism>
<protein>
    <submittedName>
        <fullName evidence="1">Uncharacterized protein</fullName>
    </submittedName>
</protein>
<name>A0AAV8X8R3_9CUCU</name>
<comment type="caution">
    <text evidence="1">The sequence shown here is derived from an EMBL/GenBank/DDBJ whole genome shotgun (WGS) entry which is preliminary data.</text>
</comment>
<dbReference type="AlphaFoldDB" id="A0AAV8X8R3"/>
<sequence length="72" mass="8188">MVDIVVKWTNVKLASVRAKYKDEGRVDLKNTDQIEIKAYLGLLIYSAVFKSNDEDIECLFATDGTAEIFSER</sequence>
<evidence type="ECO:0000313" key="1">
    <source>
        <dbReference type="EMBL" id="KAJ8934826.1"/>
    </source>
</evidence>
<accession>A0AAV8X8R3</accession>
<reference evidence="1" key="1">
    <citation type="journal article" date="2023" name="Insect Mol. Biol.">
        <title>Genome sequencing provides insights into the evolution of gene families encoding plant cell wall-degrading enzymes in longhorned beetles.</title>
        <authorList>
            <person name="Shin N.R."/>
            <person name="Okamura Y."/>
            <person name="Kirsch R."/>
            <person name="Pauchet Y."/>
        </authorList>
    </citation>
    <scope>NUCLEOTIDE SEQUENCE</scope>
    <source>
        <strain evidence="1">RBIC_L_NR</strain>
    </source>
</reference>
<gene>
    <name evidence="1" type="ORF">NQ314_013174</name>
</gene>